<proteinExistence type="predicted"/>
<gene>
    <name evidence="1" type="ORF">Vlu01_48400</name>
</gene>
<name>A0ABQ4J2F8_9ACTN</name>
<evidence type="ECO:0000313" key="2">
    <source>
        <dbReference type="Proteomes" id="UP000643165"/>
    </source>
</evidence>
<dbReference type="Proteomes" id="UP000643165">
    <property type="component" value="Unassembled WGS sequence"/>
</dbReference>
<reference evidence="1 2" key="1">
    <citation type="submission" date="2021-01" db="EMBL/GenBank/DDBJ databases">
        <title>Whole genome shotgun sequence of Verrucosispora lutea NBRC 106530.</title>
        <authorList>
            <person name="Komaki H."/>
            <person name="Tamura T."/>
        </authorList>
    </citation>
    <scope>NUCLEOTIDE SEQUENCE [LARGE SCALE GENOMIC DNA]</scope>
    <source>
        <strain evidence="1 2">NBRC 106530</strain>
    </source>
</reference>
<protein>
    <submittedName>
        <fullName evidence="1">Uncharacterized protein</fullName>
    </submittedName>
</protein>
<dbReference type="RefSeq" id="WP_204003596.1">
    <property type="nucleotide sequence ID" value="NZ_BOPB01000031.1"/>
</dbReference>
<organism evidence="1 2">
    <name type="scientific">Micromonospora lutea</name>
    <dbReference type="NCBI Taxonomy" id="419825"/>
    <lineage>
        <taxon>Bacteria</taxon>
        <taxon>Bacillati</taxon>
        <taxon>Actinomycetota</taxon>
        <taxon>Actinomycetes</taxon>
        <taxon>Micromonosporales</taxon>
        <taxon>Micromonosporaceae</taxon>
        <taxon>Micromonospora</taxon>
    </lineage>
</organism>
<sequence length="66" mass="6714">MIAAGERQLAPGAMSGHFATPITGGRSYEGNCFQCPSETTSTVLPATLMAVWSSIAYAGPAISAAH</sequence>
<keyword evidence="2" id="KW-1185">Reference proteome</keyword>
<accession>A0ABQ4J2F8</accession>
<dbReference type="EMBL" id="BOPB01000031">
    <property type="protein sequence ID" value="GIJ24216.1"/>
    <property type="molecule type" value="Genomic_DNA"/>
</dbReference>
<comment type="caution">
    <text evidence="1">The sequence shown here is derived from an EMBL/GenBank/DDBJ whole genome shotgun (WGS) entry which is preliminary data.</text>
</comment>
<evidence type="ECO:0000313" key="1">
    <source>
        <dbReference type="EMBL" id="GIJ24216.1"/>
    </source>
</evidence>